<organism evidence="1 2">
    <name type="scientific">Botrytis tulipae</name>
    <dbReference type="NCBI Taxonomy" id="87230"/>
    <lineage>
        <taxon>Eukaryota</taxon>
        <taxon>Fungi</taxon>
        <taxon>Dikarya</taxon>
        <taxon>Ascomycota</taxon>
        <taxon>Pezizomycotina</taxon>
        <taxon>Leotiomycetes</taxon>
        <taxon>Helotiales</taxon>
        <taxon>Sclerotiniaceae</taxon>
        <taxon>Botrytis</taxon>
    </lineage>
</organism>
<accession>A0A4Z1E9W0</accession>
<reference evidence="1 2" key="1">
    <citation type="submission" date="2017-12" db="EMBL/GenBank/DDBJ databases">
        <title>Comparative genomics of Botrytis spp.</title>
        <authorList>
            <person name="Valero-Jimenez C.A."/>
            <person name="Tapia P."/>
            <person name="Veloso J."/>
            <person name="Silva-Moreno E."/>
            <person name="Staats M."/>
            <person name="Valdes J.H."/>
            <person name="Van Kan J.A.L."/>
        </authorList>
    </citation>
    <scope>NUCLEOTIDE SEQUENCE [LARGE SCALE GENOMIC DNA]</scope>
    <source>
        <strain evidence="1 2">Bt9001</strain>
    </source>
</reference>
<gene>
    <name evidence="1" type="ORF">BTUL_0185g00230</name>
</gene>
<proteinExistence type="predicted"/>
<sequence>MTCIHITSSTCSANNAFNAVRETIPKALQTMMPGMIRAKQYTINPYSKATAKAQLFDHITPPSDIGITEEVHLGFVRPSAA</sequence>
<dbReference type="EMBL" id="PQXH01000185">
    <property type="protein sequence ID" value="TGO08945.1"/>
    <property type="molecule type" value="Genomic_DNA"/>
</dbReference>
<name>A0A4Z1E9W0_9HELO</name>
<protein>
    <submittedName>
        <fullName evidence="1">Uncharacterized protein</fullName>
    </submittedName>
</protein>
<comment type="caution">
    <text evidence="1">The sequence shown here is derived from an EMBL/GenBank/DDBJ whole genome shotgun (WGS) entry which is preliminary data.</text>
</comment>
<dbReference type="AlphaFoldDB" id="A0A4Z1E9W0"/>
<evidence type="ECO:0000313" key="2">
    <source>
        <dbReference type="Proteomes" id="UP000297777"/>
    </source>
</evidence>
<keyword evidence="2" id="KW-1185">Reference proteome</keyword>
<evidence type="ECO:0000313" key="1">
    <source>
        <dbReference type="EMBL" id="TGO08945.1"/>
    </source>
</evidence>
<dbReference type="Proteomes" id="UP000297777">
    <property type="component" value="Unassembled WGS sequence"/>
</dbReference>